<dbReference type="Proteomes" id="UP000425817">
    <property type="component" value="Chromosome"/>
</dbReference>
<dbReference type="OrthoDB" id="5416084at2"/>
<reference evidence="1 2" key="1">
    <citation type="submission" date="2019-12" db="EMBL/GenBank/DDBJ databases">
        <title>Hybrid Genome Assemblies of two High G+C Isolates from Undergraduate Microbiology Courses.</title>
        <authorList>
            <person name="Ne Ville C.J."/>
            <person name="Enright D."/>
            <person name="Hernandez I."/>
            <person name="Dodsworth J."/>
            <person name="Orwin P.M."/>
        </authorList>
    </citation>
    <scope>NUCLEOTIDE SEQUENCE [LARGE SCALE GENOMIC DNA]</scope>
    <source>
        <strain evidence="1 2">CSUSB</strain>
    </source>
</reference>
<dbReference type="EMBL" id="CP046622">
    <property type="protein sequence ID" value="QGW80583.1"/>
    <property type="molecule type" value="Genomic_DNA"/>
</dbReference>
<dbReference type="Pfam" id="PF07024">
    <property type="entry name" value="ImpE"/>
    <property type="match status" value="1"/>
</dbReference>
<dbReference type="AlphaFoldDB" id="A0A6I6H194"/>
<evidence type="ECO:0000313" key="1">
    <source>
        <dbReference type="EMBL" id="QGW80583.1"/>
    </source>
</evidence>
<proteinExistence type="predicted"/>
<dbReference type="PIRSF" id="PIRSF029288">
    <property type="entry name" value="SciE_ImpE"/>
    <property type="match status" value="1"/>
</dbReference>
<name>A0A6I6H194_VARPD</name>
<dbReference type="SUPFAM" id="SSF144059">
    <property type="entry name" value="ImpE-like"/>
    <property type="match status" value="1"/>
</dbReference>
<dbReference type="InterPro" id="IPR011990">
    <property type="entry name" value="TPR-like_helical_dom_sf"/>
</dbReference>
<dbReference type="Gene3D" id="1.25.40.10">
    <property type="entry name" value="Tetratricopeptide repeat domain"/>
    <property type="match status" value="1"/>
</dbReference>
<dbReference type="RefSeq" id="WP_157611783.1">
    <property type="nucleotide sequence ID" value="NZ_CP046622.1"/>
</dbReference>
<protein>
    <submittedName>
        <fullName evidence="1">Virulence protein SciE type</fullName>
    </submittedName>
</protein>
<evidence type="ECO:0000313" key="2">
    <source>
        <dbReference type="Proteomes" id="UP000425817"/>
    </source>
</evidence>
<accession>A0A6I6H194</accession>
<sequence>MTASELLKAADPVAALKALSDEVRAKPSDSKHRVFMAQLLCVLGQWERALNQLTVAAELDALAVPMKQVYGEAVRCEGLRAEVFAGKRTPMVFGQPDEWLALLIESLLRQGRGEDGMAEDLRQRAFDAAPAIGGTIDGAPFDWLADADMRLGPVLEAFVNGKYYWIPYVRLAHVKIEPPEDLRDCVWMPAHLQFENGGETLALIPTRYEGSENSADGELQLARKTEWRELRPEVWIGSGQRVLGSDAGEYALMDVREILFTPSEDGTGG</sequence>
<dbReference type="InterPro" id="IPR009211">
    <property type="entry name" value="TagJ"/>
</dbReference>
<gene>
    <name evidence="1" type="ORF">GOQ09_02780</name>
</gene>
<organism evidence="1 2">
    <name type="scientific">Variovorax paradoxus</name>
    <dbReference type="NCBI Taxonomy" id="34073"/>
    <lineage>
        <taxon>Bacteria</taxon>
        <taxon>Pseudomonadati</taxon>
        <taxon>Pseudomonadota</taxon>
        <taxon>Betaproteobacteria</taxon>
        <taxon>Burkholderiales</taxon>
        <taxon>Comamonadaceae</taxon>
        <taxon>Variovorax</taxon>
    </lineage>
</organism>